<protein>
    <recommendedName>
        <fullName evidence="1">BioF2-like acetyltransferase domain-containing protein</fullName>
    </recommendedName>
</protein>
<feature type="domain" description="BioF2-like acetyltransferase" evidence="1">
    <location>
        <begin position="213"/>
        <end position="326"/>
    </location>
</feature>
<keyword evidence="3" id="KW-1185">Reference proteome</keyword>
<name>A0A0A6P1F5_9GAMM</name>
<reference evidence="2 3" key="1">
    <citation type="submission" date="2016-05" db="EMBL/GenBank/DDBJ databases">
        <title>Single-cell genome of chain-forming Candidatus Thiomargarita nelsonii and comparison to other large sulfur-oxidizing bacteria.</title>
        <authorList>
            <person name="Winkel M."/>
            <person name="Salman V."/>
            <person name="Woyke T."/>
            <person name="Schulz-Vogt H."/>
            <person name="Richter M."/>
            <person name="Flood B."/>
            <person name="Bailey J."/>
            <person name="Amann R."/>
            <person name="Mussmann M."/>
        </authorList>
    </citation>
    <scope>NUCLEOTIDE SEQUENCE [LARGE SCALE GENOMIC DNA]</scope>
    <source>
        <strain evidence="2 3">THI036</strain>
    </source>
</reference>
<comment type="caution">
    <text evidence="2">The sequence shown here is derived from an EMBL/GenBank/DDBJ whole genome shotgun (WGS) entry which is preliminary data.</text>
</comment>
<accession>A0A0A6P1F5</accession>
<evidence type="ECO:0000313" key="3">
    <source>
        <dbReference type="Proteomes" id="UP000076962"/>
    </source>
</evidence>
<proteinExistence type="predicted"/>
<dbReference type="AlphaFoldDB" id="A0A0A6P1F5"/>
<evidence type="ECO:0000259" key="1">
    <source>
        <dbReference type="Pfam" id="PF13480"/>
    </source>
</evidence>
<organism evidence="2 3">
    <name type="scientific">Candidatus Thiomargarita nelsonii</name>
    <dbReference type="NCBI Taxonomy" id="1003181"/>
    <lineage>
        <taxon>Bacteria</taxon>
        <taxon>Pseudomonadati</taxon>
        <taxon>Pseudomonadota</taxon>
        <taxon>Gammaproteobacteria</taxon>
        <taxon>Thiotrichales</taxon>
        <taxon>Thiotrichaceae</taxon>
        <taxon>Thiomargarita</taxon>
    </lineage>
</organism>
<dbReference type="EMBL" id="LUTY01003072">
    <property type="protein sequence ID" value="OAD18820.1"/>
    <property type="molecule type" value="Genomic_DNA"/>
</dbReference>
<dbReference type="InterPro" id="IPR038740">
    <property type="entry name" value="BioF2-like_GNAT_dom"/>
</dbReference>
<evidence type="ECO:0000313" key="2">
    <source>
        <dbReference type="EMBL" id="OAD18820.1"/>
    </source>
</evidence>
<dbReference type="Pfam" id="PF13480">
    <property type="entry name" value="Acetyltransf_6"/>
    <property type="match status" value="1"/>
</dbReference>
<sequence>MIYDDNNLTQIQWPSAYERDYIVPFMQAPTRQFISNVDTKVYLLKTKHHVFPVTVNHAEYENSYVCSPYTACISYAKEELHKLKQRLLEIPLFVLISLLDSFLKMTRINQVVHVNNWLLSTNLYPDWSGDDIQTITKLLLEKFPQHVIIFRSLNRYTNDKLYPHFTEAGYHLIASRQLYIFNGKTGDYLTKQNTRWDLKLLDKSPYQIISHDDLSEADFPRIVTLYKLLYLDKYSYFNPQFTEQYIRLCHQKKLLTMYGLRSPSGTLDGIVGYFCRNQVMTVPLVGYDTALPQKMGLYRMLMALALRDAHRTGQILNLSSGASHFKILRGGKAYIEHSAVYYQHLPLYRKLPWGLLKTLLNQIGVPIMRKYRL</sequence>
<gene>
    <name evidence="2" type="ORF">THIOM_005572</name>
</gene>
<dbReference type="Proteomes" id="UP000076962">
    <property type="component" value="Unassembled WGS sequence"/>
</dbReference>
<dbReference type="PATRIC" id="fig|1003181.4.peg.7362"/>